<reference evidence="2" key="1">
    <citation type="submission" date="2021-03" db="EMBL/GenBank/DDBJ databases">
        <title>Draft genome sequence of rust myrtle Austropuccinia psidii MF-1, a brazilian biotype.</title>
        <authorList>
            <person name="Quecine M.C."/>
            <person name="Pachon D.M.R."/>
            <person name="Bonatelli M.L."/>
            <person name="Correr F.H."/>
            <person name="Franceschini L.M."/>
            <person name="Leite T.F."/>
            <person name="Margarido G.R.A."/>
            <person name="Almeida C.A."/>
            <person name="Ferrarezi J.A."/>
            <person name="Labate C.A."/>
        </authorList>
    </citation>
    <scope>NUCLEOTIDE SEQUENCE</scope>
    <source>
        <strain evidence="2">MF-1</strain>
    </source>
</reference>
<feature type="compositionally biased region" description="Polar residues" evidence="1">
    <location>
        <begin position="12"/>
        <end position="32"/>
    </location>
</feature>
<sequence>MNTSGMELGEFTYSQKNNNNGPQGATSRQGRTGINKEDVSLSENGNNRADEENHNKLNEESHKNGQQTNSTSHANSQQMPQVNQSDSFSIGSTWHNCSFINNMNNNMQCMMAPLMLMIQHSQERAEERDQQQLEQEAARRIEEDQSCNDCFNVAILSILARSNRVDPKDVPRL</sequence>
<dbReference type="EMBL" id="AVOT02008268">
    <property type="protein sequence ID" value="MBW0485656.1"/>
    <property type="molecule type" value="Genomic_DNA"/>
</dbReference>
<dbReference type="Proteomes" id="UP000765509">
    <property type="component" value="Unassembled WGS sequence"/>
</dbReference>
<keyword evidence="3" id="KW-1185">Reference proteome</keyword>
<gene>
    <name evidence="2" type="ORF">O181_025371</name>
</gene>
<evidence type="ECO:0000313" key="3">
    <source>
        <dbReference type="Proteomes" id="UP000765509"/>
    </source>
</evidence>
<name>A0A9Q3CIE0_9BASI</name>
<feature type="compositionally biased region" description="Polar residues" evidence="1">
    <location>
        <begin position="64"/>
        <end position="87"/>
    </location>
</feature>
<evidence type="ECO:0000256" key="1">
    <source>
        <dbReference type="SAM" id="MobiDB-lite"/>
    </source>
</evidence>
<comment type="caution">
    <text evidence="2">The sequence shown here is derived from an EMBL/GenBank/DDBJ whole genome shotgun (WGS) entry which is preliminary data.</text>
</comment>
<evidence type="ECO:0000313" key="2">
    <source>
        <dbReference type="EMBL" id="MBW0485656.1"/>
    </source>
</evidence>
<organism evidence="2 3">
    <name type="scientific">Austropuccinia psidii MF-1</name>
    <dbReference type="NCBI Taxonomy" id="1389203"/>
    <lineage>
        <taxon>Eukaryota</taxon>
        <taxon>Fungi</taxon>
        <taxon>Dikarya</taxon>
        <taxon>Basidiomycota</taxon>
        <taxon>Pucciniomycotina</taxon>
        <taxon>Pucciniomycetes</taxon>
        <taxon>Pucciniales</taxon>
        <taxon>Sphaerophragmiaceae</taxon>
        <taxon>Austropuccinia</taxon>
    </lineage>
</organism>
<feature type="region of interest" description="Disordered" evidence="1">
    <location>
        <begin position="1"/>
        <end position="87"/>
    </location>
</feature>
<feature type="compositionally biased region" description="Basic and acidic residues" evidence="1">
    <location>
        <begin position="48"/>
        <end position="63"/>
    </location>
</feature>
<accession>A0A9Q3CIE0</accession>
<dbReference type="AlphaFoldDB" id="A0A9Q3CIE0"/>
<proteinExistence type="predicted"/>
<protein>
    <submittedName>
        <fullName evidence="2">Uncharacterized protein</fullName>
    </submittedName>
</protein>